<dbReference type="PANTHER" id="PTHR35838">
    <property type="entry name" value="CHROMOSOME 21, WHOLE GENOME SHOTGUN SEQUENCE"/>
    <property type="match status" value="1"/>
</dbReference>
<dbReference type="PANTHER" id="PTHR35838:SF1">
    <property type="entry name" value="TRICHOHYALIN-LIKE"/>
    <property type="match status" value="1"/>
</dbReference>
<evidence type="ECO:0000313" key="3">
    <source>
        <dbReference type="Proteomes" id="UP001239994"/>
    </source>
</evidence>
<accession>A0AAD9E2Y6</accession>
<feature type="compositionally biased region" description="Basic and acidic residues" evidence="1">
    <location>
        <begin position="298"/>
        <end position="312"/>
    </location>
</feature>
<reference evidence="2" key="1">
    <citation type="submission" date="2023-03" db="EMBL/GenBank/DDBJ databases">
        <title>Electrophorus voltai genome.</title>
        <authorList>
            <person name="Bian C."/>
        </authorList>
    </citation>
    <scope>NUCLEOTIDE SEQUENCE</scope>
    <source>
        <strain evidence="2">CB-2022</strain>
        <tissue evidence="2">Muscle</tissue>
    </source>
</reference>
<comment type="caution">
    <text evidence="2">The sequence shown here is derived from an EMBL/GenBank/DDBJ whole genome shotgun (WGS) entry which is preliminary data.</text>
</comment>
<feature type="compositionally biased region" description="Basic and acidic residues" evidence="1">
    <location>
        <begin position="320"/>
        <end position="339"/>
    </location>
</feature>
<sequence>MTHTPPPDTADGVTTGVDVPSLMSRYGSGVDVPSLMSRYGSGVDVPSLMSRYGSGVDVPSLMSRYGSGVDVPSLMSRYGSGVDVPSLMSRYGSGVDVPSLMSRYGSGVDVPSLMSRYGSGVDVPSLMSRYGSGVDVPSLMSRYGSGVDVPSLMSRYGSGVDVPSLMSRYSSGVDVPSLMSRYSSGVDVPSLMSRYSSGVDVPSLMSRYSSGVDVPSLMSRYSSGVDVPSLMSRYSSGVDVPSLMSRYSSGVDVRCPPPHPTTGHRLHSRENQVSQFAPVPDRWQYHAAGKMPVQTSNVERERERLCDRQQDRHARHAKRPLVEVRGSADRQDSRSPRPEIIHGGPLWIFVIPSPTVTPRTFGCAPSFDERTTGGSFPVTAFHYVPFTIPRGHLRWFMRADVVVSACGWRRTICADSPAVRPEHAVSGGETDGRIPSPSTSSNQVGHAEDSPPAISGSIMFNGRSCGFATTRAVSCSLSNWSNLDFLFFPRPPRRPTVAHDEAREVFASAGVTGLTE</sequence>
<dbReference type="EMBL" id="JAROKS010000007">
    <property type="protein sequence ID" value="KAK1802428.1"/>
    <property type="molecule type" value="Genomic_DNA"/>
</dbReference>
<proteinExistence type="predicted"/>
<evidence type="ECO:0000313" key="2">
    <source>
        <dbReference type="EMBL" id="KAK1802428.1"/>
    </source>
</evidence>
<feature type="region of interest" description="Disordered" evidence="1">
    <location>
        <begin position="289"/>
        <end position="339"/>
    </location>
</feature>
<dbReference type="Proteomes" id="UP001239994">
    <property type="component" value="Unassembled WGS sequence"/>
</dbReference>
<organism evidence="2 3">
    <name type="scientific">Electrophorus voltai</name>
    <dbReference type="NCBI Taxonomy" id="2609070"/>
    <lineage>
        <taxon>Eukaryota</taxon>
        <taxon>Metazoa</taxon>
        <taxon>Chordata</taxon>
        <taxon>Craniata</taxon>
        <taxon>Vertebrata</taxon>
        <taxon>Euteleostomi</taxon>
        <taxon>Actinopterygii</taxon>
        <taxon>Neopterygii</taxon>
        <taxon>Teleostei</taxon>
        <taxon>Ostariophysi</taxon>
        <taxon>Gymnotiformes</taxon>
        <taxon>Gymnotoidei</taxon>
        <taxon>Gymnotidae</taxon>
        <taxon>Electrophorus</taxon>
    </lineage>
</organism>
<protein>
    <submittedName>
        <fullName evidence="2">Uncharacterized protein</fullName>
    </submittedName>
</protein>
<evidence type="ECO:0000256" key="1">
    <source>
        <dbReference type="SAM" id="MobiDB-lite"/>
    </source>
</evidence>
<gene>
    <name evidence="2" type="ORF">P4O66_022088</name>
</gene>
<feature type="region of interest" description="Disordered" evidence="1">
    <location>
        <begin position="419"/>
        <end position="450"/>
    </location>
</feature>
<name>A0AAD9E2Y6_9TELE</name>
<keyword evidence="3" id="KW-1185">Reference proteome</keyword>